<name>I0SE00_STRAP</name>
<sequence>MIKIYFGKDNALNQAIQSRLDSYHLDYQVFSSKDIDTKTLMEWLFRSTDIFELLSTKMLKYKLNTQITLSQFVRKILKDVDSSLKLPIVVTEEVIYSNMSPEYVTVLLPKEYRKIERIQLMRKMDQLDEGRTFWRNFEILRKQSELRWLELNELLFADESDDLGEIKKAKDRFFSYKKNKQVPPDDIIEKIQKIFLVDREDFFKKSISDLQATY</sequence>
<dbReference type="EMBL" id="AICP01000040">
    <property type="protein sequence ID" value="EID21603.1"/>
    <property type="molecule type" value="Genomic_DNA"/>
</dbReference>
<comment type="caution">
    <text evidence="1">The sequence shown here is derived from an EMBL/GenBank/DDBJ whole genome shotgun (WGS) entry which is preliminary data.</text>
</comment>
<evidence type="ECO:0000313" key="2">
    <source>
        <dbReference type="Proteomes" id="UP000003245"/>
    </source>
</evidence>
<keyword evidence="2" id="KW-1185">Reference proteome</keyword>
<protein>
    <recommendedName>
        <fullName evidence="3">Arsenate reductase</fullName>
    </recommendedName>
</protein>
<dbReference type="RefSeq" id="WP_003036007.1">
    <property type="nucleotide sequence ID" value="NZ_AICP01000040.1"/>
</dbReference>
<gene>
    <name evidence="1" type="ORF">HMPREF1043_1369</name>
</gene>
<evidence type="ECO:0008006" key="3">
    <source>
        <dbReference type="Google" id="ProtNLM"/>
    </source>
</evidence>
<dbReference type="PATRIC" id="fig|1095729.3.peg.1146"/>
<organism evidence="1 2">
    <name type="scientific">Streptococcus anginosus subsp. whileyi CCUG 39159</name>
    <dbReference type="NCBI Taxonomy" id="1095729"/>
    <lineage>
        <taxon>Bacteria</taxon>
        <taxon>Bacillati</taxon>
        <taxon>Bacillota</taxon>
        <taxon>Bacilli</taxon>
        <taxon>Lactobacillales</taxon>
        <taxon>Streptococcaceae</taxon>
        <taxon>Streptococcus</taxon>
        <taxon>Streptococcus anginosus group</taxon>
    </lineage>
</organism>
<dbReference type="AlphaFoldDB" id="I0SE00"/>
<reference evidence="1 2" key="1">
    <citation type="submission" date="2012-01" db="EMBL/GenBank/DDBJ databases">
        <authorList>
            <person name="Harkins D.M."/>
            <person name="Madupu R."/>
            <person name="Durkin A.S."/>
            <person name="Torralba M."/>
            <person name="Methe B."/>
            <person name="Sutton G.G."/>
            <person name="Nelson K.E."/>
        </authorList>
    </citation>
    <scope>NUCLEOTIDE SEQUENCE [LARGE SCALE GENOMIC DNA]</scope>
    <source>
        <strain evidence="1 2">CCUG 39159</strain>
    </source>
</reference>
<accession>I0SE00</accession>
<dbReference type="Gene3D" id="3.40.30.10">
    <property type="entry name" value="Glutaredoxin"/>
    <property type="match status" value="1"/>
</dbReference>
<evidence type="ECO:0000313" key="1">
    <source>
        <dbReference type="EMBL" id="EID21603.1"/>
    </source>
</evidence>
<dbReference type="Proteomes" id="UP000003245">
    <property type="component" value="Unassembled WGS sequence"/>
</dbReference>
<proteinExistence type="predicted"/>